<protein>
    <submittedName>
        <fullName evidence="3">Uncharacterized protein</fullName>
    </submittedName>
</protein>
<dbReference type="RefSeq" id="WP_181956786.1">
    <property type="nucleotide sequence ID" value="NZ_CP050066.2"/>
</dbReference>
<sequence length="104" mass="11088">MGMTPSSTRRVANLPLMCLALISLNVAVGLTAAHAAPTAEVAKRCLRYAYTLYPYKRPGAVPMSGDRQTYFQDCMGKNGEVPAPVRAGTDAKPTKIDDAATTKN</sequence>
<evidence type="ECO:0000313" key="4">
    <source>
        <dbReference type="Proteomes" id="UP000500895"/>
    </source>
</evidence>
<evidence type="ECO:0000313" key="3">
    <source>
        <dbReference type="EMBL" id="WWE91988.1"/>
    </source>
</evidence>
<evidence type="ECO:0000256" key="1">
    <source>
        <dbReference type="SAM" id="MobiDB-lite"/>
    </source>
</evidence>
<proteinExistence type="predicted"/>
<keyword evidence="2" id="KW-0732">Signal</keyword>
<gene>
    <name evidence="3" type="ORF">HAV00_32920</name>
</gene>
<dbReference type="EMBL" id="CP050066">
    <property type="protein sequence ID" value="WWE91988.1"/>
    <property type="molecule type" value="Genomic_DNA"/>
</dbReference>
<dbReference type="Proteomes" id="UP000500895">
    <property type="component" value="Chromosome"/>
</dbReference>
<feature type="region of interest" description="Disordered" evidence="1">
    <location>
        <begin position="81"/>
        <end position="104"/>
    </location>
</feature>
<feature type="signal peptide" evidence="2">
    <location>
        <begin position="1"/>
        <end position="35"/>
    </location>
</feature>
<feature type="chain" id="PRO_5042619082" evidence="2">
    <location>
        <begin position="36"/>
        <end position="104"/>
    </location>
</feature>
<name>A0AAJ6ML74_9BRAD</name>
<feature type="compositionally biased region" description="Basic and acidic residues" evidence="1">
    <location>
        <begin position="92"/>
        <end position="104"/>
    </location>
</feature>
<accession>A0AAJ6ML74</accession>
<organism evidence="3 4">
    <name type="scientific">Bradyrhizobium symbiodeficiens</name>
    <dbReference type="NCBI Taxonomy" id="1404367"/>
    <lineage>
        <taxon>Bacteria</taxon>
        <taxon>Pseudomonadati</taxon>
        <taxon>Pseudomonadota</taxon>
        <taxon>Alphaproteobacteria</taxon>
        <taxon>Hyphomicrobiales</taxon>
        <taxon>Nitrobacteraceae</taxon>
        <taxon>Bradyrhizobium</taxon>
    </lineage>
</organism>
<dbReference type="AlphaFoldDB" id="A0AAJ6ML74"/>
<reference evidence="3 4" key="1">
    <citation type="journal article" date="2020" name="Int. J. Syst. Evol. Microbiol.">
        <title>Description and complete genome sequences of Bradyrhizobium symbiodeficiens sp. nov., a non-symbiotic bacterium associated with legumes native to Canada.</title>
        <authorList>
            <person name="Bromfield E.S.P."/>
            <person name="Cloutier S."/>
            <person name="Nguyen H.D.T."/>
        </authorList>
    </citation>
    <scope>NUCLEOTIDE SEQUENCE [LARGE SCALE GENOMIC DNA]</scope>
    <source>
        <strain evidence="3 4">101S1MB</strain>
    </source>
</reference>
<evidence type="ECO:0000256" key="2">
    <source>
        <dbReference type="SAM" id="SignalP"/>
    </source>
</evidence>